<comment type="caution">
    <text evidence="2">The sequence shown here is derived from an EMBL/GenBank/DDBJ whole genome shotgun (WGS) entry which is preliminary data.</text>
</comment>
<evidence type="ECO:0008006" key="4">
    <source>
        <dbReference type="Google" id="ProtNLM"/>
    </source>
</evidence>
<proteinExistence type="predicted"/>
<evidence type="ECO:0000313" key="3">
    <source>
        <dbReference type="Proteomes" id="UP000767392"/>
    </source>
</evidence>
<feature type="compositionally biased region" description="Polar residues" evidence="1">
    <location>
        <begin position="146"/>
        <end position="165"/>
    </location>
</feature>
<accession>A0ABY2YSQ9</accession>
<gene>
    <name evidence="2" type="ORF">DY048_07210</name>
</gene>
<name>A0ABY2YSQ9_9LACO</name>
<organism evidence="2 3">
    <name type="scientific">Apilactobacillus timberlakei</name>
    <dbReference type="NCBI Taxonomy" id="2008380"/>
    <lineage>
        <taxon>Bacteria</taxon>
        <taxon>Bacillati</taxon>
        <taxon>Bacillota</taxon>
        <taxon>Bacilli</taxon>
        <taxon>Lactobacillales</taxon>
        <taxon>Lactobacillaceae</taxon>
        <taxon>Apilactobacillus</taxon>
    </lineage>
</organism>
<evidence type="ECO:0000313" key="2">
    <source>
        <dbReference type="EMBL" id="TPR12791.1"/>
    </source>
</evidence>
<protein>
    <recommendedName>
        <fullName evidence="4">Phage holin</fullName>
    </recommendedName>
</protein>
<feature type="region of interest" description="Disordered" evidence="1">
    <location>
        <begin position="43"/>
        <end position="66"/>
    </location>
</feature>
<reference evidence="2 3" key="1">
    <citation type="submission" date="2018-08" db="EMBL/GenBank/DDBJ databases">
        <title>Comparative genomics of wild bee and flower associated Lactobacillus reveals potential adaptation to the bee host.</title>
        <authorList>
            <person name="Vuong H.Q."/>
            <person name="Mcfrederick Q.S."/>
        </authorList>
    </citation>
    <scope>NUCLEOTIDE SEQUENCE [LARGE SCALE GENOMIC DNA]</scope>
    <source>
        <strain evidence="2 3">HV_04</strain>
    </source>
</reference>
<sequence>MNNLDLNMIKTITDVVLTVVGTIATFVWRKFVIHKHEQDAIKNAQDKKQAEAQAEKQAELEANKARDNFNKNMDTALEMAKNKVIPLAIDKTLGNQEKRQLAVQKTNAGLNKLGIDIPEGVVGEVTERAYQWYKANGGDVHKEVIQPSNNGNANNDYAGPSNNPYVQIKPQGTQQTPPTKPEE</sequence>
<keyword evidence="3" id="KW-1185">Reference proteome</keyword>
<feature type="region of interest" description="Disordered" evidence="1">
    <location>
        <begin position="143"/>
        <end position="183"/>
    </location>
</feature>
<dbReference type="EMBL" id="QUAM01000006">
    <property type="protein sequence ID" value="TPR12791.1"/>
    <property type="molecule type" value="Genomic_DNA"/>
</dbReference>
<dbReference type="Proteomes" id="UP000767392">
    <property type="component" value="Unassembled WGS sequence"/>
</dbReference>
<evidence type="ECO:0000256" key="1">
    <source>
        <dbReference type="SAM" id="MobiDB-lite"/>
    </source>
</evidence>
<dbReference type="RefSeq" id="WP_105988513.1">
    <property type="nucleotide sequence ID" value="NZ_POST01000009.1"/>
</dbReference>